<protein>
    <submittedName>
        <fullName evidence="1">Uncharacterized protein LOC108044719 isoform X1</fullName>
    </submittedName>
</protein>
<dbReference type="AlphaFoldDB" id="A0A6P4ERK6"/>
<dbReference type="OrthoDB" id="7843588at2759"/>
<reference evidence="1" key="1">
    <citation type="submission" date="2025-08" db="UniProtKB">
        <authorList>
            <consortium name="RefSeq"/>
        </authorList>
    </citation>
    <scope>IDENTIFICATION</scope>
</reference>
<organism evidence="1">
    <name type="scientific">Drosophila rhopaloa</name>
    <name type="common">Fruit fly</name>
    <dbReference type="NCBI Taxonomy" id="1041015"/>
    <lineage>
        <taxon>Eukaryota</taxon>
        <taxon>Metazoa</taxon>
        <taxon>Ecdysozoa</taxon>
        <taxon>Arthropoda</taxon>
        <taxon>Hexapoda</taxon>
        <taxon>Insecta</taxon>
        <taxon>Pterygota</taxon>
        <taxon>Neoptera</taxon>
        <taxon>Endopterygota</taxon>
        <taxon>Diptera</taxon>
        <taxon>Brachycera</taxon>
        <taxon>Muscomorpha</taxon>
        <taxon>Ephydroidea</taxon>
        <taxon>Drosophilidae</taxon>
        <taxon>Drosophila</taxon>
        <taxon>Sophophora</taxon>
    </lineage>
</organism>
<dbReference type="RefSeq" id="XP_016979309.1">
    <property type="nucleotide sequence ID" value="XM_017123820.1"/>
</dbReference>
<proteinExistence type="predicted"/>
<gene>
    <name evidence="1" type="primary">LOC108044719</name>
</gene>
<accession>A0A6P4ERK6</accession>
<sequence>MHSNGMIVETIENPSTLKLHSFDQHLDNAENILHRIETYRLKLNDHIYGMKKLVATNRSLIARLQDNELKMKALLEDKAQDKQMGQKNRSSGRRCHLRRTCKVTNIREICWTQCKSHIFPQMNEKNQDLVKLHRKRSSLLSLLRKDLDRQKGGQELKKPMKPYPDPDKHQEIVFKGINLLIAVTEIAKLVYFPVKCILRLVERLDLKIASNSDVKTVCRQVLSAMCERQRPCSEHKIVRSHLTSIPENPYLSLSE</sequence>
<name>A0A6P4ERK6_DRORH</name>
<evidence type="ECO:0000313" key="1">
    <source>
        <dbReference type="RefSeq" id="XP_016979309.1"/>
    </source>
</evidence>